<evidence type="ECO:0000256" key="4">
    <source>
        <dbReference type="ARBA" id="ARBA00023004"/>
    </source>
</evidence>
<protein>
    <submittedName>
        <fullName evidence="7">KabC</fullName>
    </submittedName>
</protein>
<dbReference type="Pfam" id="PF14226">
    <property type="entry name" value="DIOX_N"/>
    <property type="match status" value="1"/>
</dbReference>
<dbReference type="PANTHER" id="PTHR10209:SF881">
    <property type="entry name" value="FI07970P-RELATED"/>
    <property type="match status" value="1"/>
</dbReference>
<reference evidence="7" key="1">
    <citation type="submission" date="2018-12" db="EMBL/GenBank/DDBJ databases">
        <title>Scalable biosynthesis of the seaweed neurochemical kainic acid.</title>
        <authorList>
            <person name="Chekan J.R."/>
            <person name="McKinnie S.M.K."/>
            <person name="Moore M.L."/>
            <person name="Poplawski S.G."/>
            <person name="Michael T.P."/>
            <person name="Moore B.S."/>
        </authorList>
    </citation>
    <scope>NUCLEOTIDE SEQUENCE</scope>
</reference>
<dbReference type="Pfam" id="PF03171">
    <property type="entry name" value="2OG-FeII_Oxy"/>
    <property type="match status" value="1"/>
</dbReference>
<evidence type="ECO:0000256" key="5">
    <source>
        <dbReference type="RuleBase" id="RU003682"/>
    </source>
</evidence>
<feature type="domain" description="Fe2OG dioxygenase" evidence="6">
    <location>
        <begin position="188"/>
        <end position="300"/>
    </location>
</feature>
<keyword evidence="4 5" id="KW-0408">Iron</keyword>
<dbReference type="InterPro" id="IPR044861">
    <property type="entry name" value="IPNS-like_FE2OG_OXY"/>
</dbReference>
<evidence type="ECO:0000256" key="1">
    <source>
        <dbReference type="ARBA" id="ARBA00008056"/>
    </source>
</evidence>
<accession>A0A4D6I9K0</accession>
<evidence type="ECO:0000256" key="3">
    <source>
        <dbReference type="ARBA" id="ARBA00023002"/>
    </source>
</evidence>
<sequence>MTSFDFVAKTFDFAPVKADELKWYPRSALPPEIPVIDLNNVNTEEELAQFLVDIRKSGLFYVVNHDIPEEISIQTYNEFREFCKLPEEARQKYNTDRCFFNGGYVPFKATSINGGNKNKQQRDFVVKFFWRGPHVVNRSPNERFAKWHHQYHTRTAELGEKVMTTIAKALKTRFPDFDPAELEDNVNPHNMIFSNRIYPEFPPSEGEDAEYRLTPHRDISYITLVNQTPANNGFKALFIVTGDGERVYVPPIRNSYLVFIGQSLSYLTNKYLPAALHGVAFPDGNLEGCERASLVSFYEPYDRMVPSKNIKPTAEEIAPKSCSFYDSIGCDKTGTTFTDVRAKFHSGYYV</sequence>
<dbReference type="PANTHER" id="PTHR10209">
    <property type="entry name" value="OXIDOREDUCTASE, 2OG-FE II OXYGENASE FAMILY PROTEIN"/>
    <property type="match status" value="1"/>
</dbReference>
<gene>
    <name evidence="7" type="primary">kabC</name>
</gene>
<dbReference type="EMBL" id="MK312629">
    <property type="protein sequence ID" value="QCC62378.1"/>
    <property type="molecule type" value="Genomic_DNA"/>
</dbReference>
<evidence type="ECO:0000256" key="2">
    <source>
        <dbReference type="ARBA" id="ARBA00022723"/>
    </source>
</evidence>
<dbReference type="SUPFAM" id="SSF51197">
    <property type="entry name" value="Clavaminate synthase-like"/>
    <property type="match status" value="1"/>
</dbReference>
<dbReference type="Gene3D" id="2.60.120.330">
    <property type="entry name" value="B-lactam Antibiotic, Isopenicillin N Synthase, Chain"/>
    <property type="match status" value="1"/>
</dbReference>
<dbReference type="GO" id="GO:0046872">
    <property type="term" value="F:metal ion binding"/>
    <property type="evidence" value="ECO:0007669"/>
    <property type="project" value="UniProtKB-KW"/>
</dbReference>
<keyword evidence="2 5" id="KW-0479">Metal-binding</keyword>
<organism evidence="7">
    <name type="scientific">Grateloupia filicina</name>
    <dbReference type="NCBI Taxonomy" id="31455"/>
    <lineage>
        <taxon>Eukaryota</taxon>
        <taxon>Rhodophyta</taxon>
        <taxon>Florideophyceae</taxon>
        <taxon>Rhodymeniophycidae</taxon>
        <taxon>Halymeniales</taxon>
        <taxon>Halymeniaceae</taxon>
        <taxon>Grateloupia</taxon>
    </lineage>
</organism>
<evidence type="ECO:0000259" key="6">
    <source>
        <dbReference type="PROSITE" id="PS51471"/>
    </source>
</evidence>
<dbReference type="InterPro" id="IPR027443">
    <property type="entry name" value="IPNS-like_sf"/>
</dbReference>
<dbReference type="SMR" id="A0A4D6I9K0"/>
<dbReference type="PROSITE" id="PS51471">
    <property type="entry name" value="FE2OG_OXY"/>
    <property type="match status" value="1"/>
</dbReference>
<dbReference type="GO" id="GO:0016491">
    <property type="term" value="F:oxidoreductase activity"/>
    <property type="evidence" value="ECO:0007669"/>
    <property type="project" value="UniProtKB-KW"/>
</dbReference>
<dbReference type="PRINTS" id="PR00682">
    <property type="entry name" value="IPNSYNTHASE"/>
</dbReference>
<dbReference type="AlphaFoldDB" id="A0A4D6I9K0"/>
<dbReference type="InterPro" id="IPR005123">
    <property type="entry name" value="Oxoglu/Fe-dep_dioxygenase_dom"/>
</dbReference>
<evidence type="ECO:0000313" key="7">
    <source>
        <dbReference type="EMBL" id="QCC62378.1"/>
    </source>
</evidence>
<keyword evidence="3 5" id="KW-0560">Oxidoreductase</keyword>
<proteinExistence type="inferred from homology"/>
<dbReference type="InterPro" id="IPR026992">
    <property type="entry name" value="DIOX_N"/>
</dbReference>
<comment type="similarity">
    <text evidence="1 5">Belongs to the iron/ascorbate-dependent oxidoreductase family.</text>
</comment>
<name>A0A4D6I9K0_9FLOR</name>